<reference evidence="2 3" key="1">
    <citation type="journal article" date="2010" name="Stand. Genomic Sci.">
        <title>Complete genome sequence of Cellulomonas flavigena type strain (134).</title>
        <authorList>
            <person name="Abt B."/>
            <person name="Foster B."/>
            <person name="Lapidus A."/>
            <person name="Clum A."/>
            <person name="Sun H."/>
            <person name="Pukall R."/>
            <person name="Lucas S."/>
            <person name="Glavina Del Rio T."/>
            <person name="Nolan M."/>
            <person name="Tice H."/>
            <person name="Cheng J.F."/>
            <person name="Pitluck S."/>
            <person name="Liolios K."/>
            <person name="Ivanova N."/>
            <person name="Mavromatis K."/>
            <person name="Ovchinnikova G."/>
            <person name="Pati A."/>
            <person name="Goodwin L."/>
            <person name="Chen A."/>
            <person name="Palaniappan K."/>
            <person name="Land M."/>
            <person name="Hauser L."/>
            <person name="Chang Y.J."/>
            <person name="Jeffries C.D."/>
            <person name="Rohde M."/>
            <person name="Goker M."/>
            <person name="Woyke T."/>
            <person name="Bristow J."/>
            <person name="Eisen J.A."/>
            <person name="Markowitz V."/>
            <person name="Hugenholtz P."/>
            <person name="Kyrpides N.C."/>
            <person name="Klenk H.P."/>
        </authorList>
    </citation>
    <scope>NUCLEOTIDE SEQUENCE [LARGE SCALE GENOMIC DNA]</scope>
    <source>
        <strain evidence="3">ATCC 482 / DSM 20109 / BCRC 11376 / JCM 18109 / NBRC 3775 / NCIMB 8073 / NRS 134</strain>
    </source>
</reference>
<dbReference type="EMBL" id="CP001964">
    <property type="protein sequence ID" value="ADG76208.1"/>
    <property type="molecule type" value="Genomic_DNA"/>
</dbReference>
<dbReference type="KEGG" id="cfl:Cfla_3329"/>
<dbReference type="AlphaFoldDB" id="D5UC49"/>
<dbReference type="HOGENOM" id="CLU_1980265_0_0_11"/>
<evidence type="ECO:0000259" key="1">
    <source>
        <dbReference type="Pfam" id="PF04486"/>
    </source>
</evidence>
<name>D5UC49_CELFN</name>
<sequence length="120" mass="13645">MQRYALTFRVKPGSQEKVKQLLADYDPPQWRTEDGALLLGTSIFMKDDVVVRFVEVEGNIGRIMAHLSKQPSIQQLERDLDEHLLEPRDMSTPQSARAFFQTAMMEHVTTRVADAEVLAG</sequence>
<protein>
    <submittedName>
        <fullName evidence="2">SchA/CurD domain protein</fullName>
    </submittedName>
</protein>
<proteinExistence type="predicted"/>
<dbReference type="STRING" id="446466.Cfla_3329"/>
<dbReference type="OrthoDB" id="3853500at2"/>
<accession>D5UC49</accession>
<gene>
    <name evidence="2" type="ordered locus">Cfla_3329</name>
</gene>
<evidence type="ECO:0000313" key="3">
    <source>
        <dbReference type="Proteomes" id="UP000000849"/>
    </source>
</evidence>
<keyword evidence="3" id="KW-1185">Reference proteome</keyword>
<dbReference type="Proteomes" id="UP000000849">
    <property type="component" value="Chromosome"/>
</dbReference>
<feature type="domain" description="SchA/CurD-like" evidence="1">
    <location>
        <begin position="1"/>
        <end position="110"/>
    </location>
</feature>
<dbReference type="eggNOG" id="COG2329">
    <property type="taxonomic scope" value="Bacteria"/>
</dbReference>
<dbReference type="InterPro" id="IPR007575">
    <property type="entry name" value="SchA_CurD-like"/>
</dbReference>
<dbReference type="Pfam" id="PF04486">
    <property type="entry name" value="SchA_CurD"/>
    <property type="match status" value="1"/>
</dbReference>
<evidence type="ECO:0000313" key="2">
    <source>
        <dbReference type="EMBL" id="ADG76208.1"/>
    </source>
</evidence>
<organism evidence="2 3">
    <name type="scientific">Cellulomonas flavigena (strain ATCC 482 / DSM 20109 / BCRC 11376 / JCM 18109 / NBRC 3775 / NCIMB 8073 / NRS 134)</name>
    <dbReference type="NCBI Taxonomy" id="446466"/>
    <lineage>
        <taxon>Bacteria</taxon>
        <taxon>Bacillati</taxon>
        <taxon>Actinomycetota</taxon>
        <taxon>Actinomycetes</taxon>
        <taxon>Micrococcales</taxon>
        <taxon>Cellulomonadaceae</taxon>
        <taxon>Cellulomonas</taxon>
    </lineage>
</organism>